<keyword evidence="2" id="KW-1185">Reference proteome</keyword>
<organism evidence="1 2">
    <name type="scientific">Gymnopilus dilepis</name>
    <dbReference type="NCBI Taxonomy" id="231916"/>
    <lineage>
        <taxon>Eukaryota</taxon>
        <taxon>Fungi</taxon>
        <taxon>Dikarya</taxon>
        <taxon>Basidiomycota</taxon>
        <taxon>Agaricomycotina</taxon>
        <taxon>Agaricomycetes</taxon>
        <taxon>Agaricomycetidae</taxon>
        <taxon>Agaricales</taxon>
        <taxon>Agaricineae</taxon>
        <taxon>Hymenogastraceae</taxon>
        <taxon>Gymnopilus</taxon>
    </lineage>
</organism>
<evidence type="ECO:0000313" key="2">
    <source>
        <dbReference type="Proteomes" id="UP000284706"/>
    </source>
</evidence>
<dbReference type="InParanoid" id="A0A409YGX3"/>
<gene>
    <name evidence="1" type="ORF">CVT26_011718</name>
</gene>
<reference evidence="1 2" key="1">
    <citation type="journal article" date="2018" name="Evol. Lett.">
        <title>Horizontal gene cluster transfer increased hallucinogenic mushroom diversity.</title>
        <authorList>
            <person name="Reynolds H.T."/>
            <person name="Vijayakumar V."/>
            <person name="Gluck-Thaler E."/>
            <person name="Korotkin H.B."/>
            <person name="Matheny P.B."/>
            <person name="Slot J.C."/>
        </authorList>
    </citation>
    <scope>NUCLEOTIDE SEQUENCE [LARGE SCALE GENOMIC DNA]</scope>
    <source>
        <strain evidence="1 2">SRW20</strain>
    </source>
</reference>
<dbReference type="AlphaFoldDB" id="A0A409YGX3"/>
<name>A0A409YGX3_9AGAR</name>
<proteinExistence type="predicted"/>
<accession>A0A409YGX3</accession>
<evidence type="ECO:0000313" key="1">
    <source>
        <dbReference type="EMBL" id="PPR02248.1"/>
    </source>
</evidence>
<sequence>MSTEDEIVCTGFKTRREASAADILQIGVNVPGKVRVLPGSQQRYKVWYSESGFGPSQSVGTAGDLYVVKVFERVSIFWKRRRQDGREAWKMAEVSEPIFHPRNPNYFLNASRHPEWLPTNLLTKRKTDFHTAGLRFLQKFGKGNSKARPISL</sequence>
<comment type="caution">
    <text evidence="1">The sequence shown here is derived from an EMBL/GenBank/DDBJ whole genome shotgun (WGS) entry which is preliminary data.</text>
</comment>
<protein>
    <submittedName>
        <fullName evidence="1">Uncharacterized protein</fullName>
    </submittedName>
</protein>
<dbReference type="Proteomes" id="UP000284706">
    <property type="component" value="Unassembled WGS sequence"/>
</dbReference>
<dbReference type="EMBL" id="NHYE01000862">
    <property type="protein sequence ID" value="PPR02248.1"/>
    <property type="molecule type" value="Genomic_DNA"/>
</dbReference>